<protein>
    <submittedName>
        <fullName evidence="1">Uncharacterized protein</fullName>
    </submittedName>
</protein>
<dbReference type="AlphaFoldDB" id="A0A843U679"/>
<keyword evidence="2" id="KW-1185">Reference proteome</keyword>
<organism evidence="1 2">
    <name type="scientific">Colocasia esculenta</name>
    <name type="common">Wild taro</name>
    <name type="synonym">Arum esculentum</name>
    <dbReference type="NCBI Taxonomy" id="4460"/>
    <lineage>
        <taxon>Eukaryota</taxon>
        <taxon>Viridiplantae</taxon>
        <taxon>Streptophyta</taxon>
        <taxon>Embryophyta</taxon>
        <taxon>Tracheophyta</taxon>
        <taxon>Spermatophyta</taxon>
        <taxon>Magnoliopsida</taxon>
        <taxon>Liliopsida</taxon>
        <taxon>Araceae</taxon>
        <taxon>Aroideae</taxon>
        <taxon>Colocasieae</taxon>
        <taxon>Colocasia</taxon>
    </lineage>
</organism>
<dbReference type="EMBL" id="NMUH01000338">
    <property type="protein sequence ID" value="MQL77224.1"/>
    <property type="molecule type" value="Genomic_DNA"/>
</dbReference>
<evidence type="ECO:0000313" key="1">
    <source>
        <dbReference type="EMBL" id="MQL77224.1"/>
    </source>
</evidence>
<reference evidence="1" key="1">
    <citation type="submission" date="2017-07" db="EMBL/GenBank/DDBJ databases">
        <title>Taro Niue Genome Assembly and Annotation.</title>
        <authorList>
            <person name="Atibalentja N."/>
            <person name="Keating K."/>
            <person name="Fields C.J."/>
        </authorList>
    </citation>
    <scope>NUCLEOTIDE SEQUENCE</scope>
    <source>
        <strain evidence="1">Niue_2</strain>
        <tissue evidence="1">Leaf</tissue>
    </source>
</reference>
<accession>A0A843U679</accession>
<gene>
    <name evidence="1" type="ORF">Taro_009628</name>
</gene>
<comment type="caution">
    <text evidence="1">The sequence shown here is derived from an EMBL/GenBank/DDBJ whole genome shotgun (WGS) entry which is preliminary data.</text>
</comment>
<dbReference type="Proteomes" id="UP000652761">
    <property type="component" value="Unassembled WGS sequence"/>
</dbReference>
<feature type="non-terminal residue" evidence="1">
    <location>
        <position position="1"/>
    </location>
</feature>
<name>A0A843U679_COLES</name>
<proteinExistence type="predicted"/>
<evidence type="ECO:0000313" key="2">
    <source>
        <dbReference type="Proteomes" id="UP000652761"/>
    </source>
</evidence>
<sequence length="253" mass="28906">NRADEKLCSARGFAVGILRRFGFLEFDSTSFHREDATWSGGNIVPGLFFAFFAKFDAFCGYLFSWEPQVREIRRFRARRPVEGLHHQQCNFTFLLFTSGLRPVRGRQTRVRLAIRLSGLNGEDRHSWYQNKFRIVMAERRELGGLMPELQDVVIPLMCRIVEEAAQRVAILERTVRARQGQSQASGLGSGSFRSRNSSKEAVVEAGNMVFSREVFSRVVAIGRLFQKNLSRVRQGSQRYLHLSDVIIVGSQDI</sequence>